<dbReference type="PANTHER" id="PTHR23517">
    <property type="entry name" value="RESISTANCE PROTEIN MDTM, PUTATIVE-RELATED-RELATED"/>
    <property type="match status" value="1"/>
</dbReference>
<dbReference type="PANTHER" id="PTHR23517:SF13">
    <property type="entry name" value="MAJOR FACILITATOR SUPERFAMILY MFS_1"/>
    <property type="match status" value="1"/>
</dbReference>
<keyword evidence="2" id="KW-0813">Transport</keyword>
<reference evidence="11" key="1">
    <citation type="journal article" date="2019" name="Int. J. Syst. Evol. Microbiol.">
        <title>The Global Catalogue of Microorganisms (GCM) 10K type strain sequencing project: providing services to taxonomists for standard genome sequencing and annotation.</title>
        <authorList>
            <consortium name="The Broad Institute Genomics Platform"/>
            <consortium name="The Broad Institute Genome Sequencing Center for Infectious Disease"/>
            <person name="Wu L."/>
            <person name="Ma J."/>
        </authorList>
    </citation>
    <scope>NUCLEOTIDE SEQUENCE [LARGE SCALE GENOMIC DNA]</scope>
    <source>
        <strain evidence="11">JCM 16902</strain>
    </source>
</reference>
<dbReference type="PROSITE" id="PS00216">
    <property type="entry name" value="SUGAR_TRANSPORT_1"/>
    <property type="match status" value="1"/>
</dbReference>
<evidence type="ECO:0000313" key="10">
    <source>
        <dbReference type="EMBL" id="GAA3611949.1"/>
    </source>
</evidence>
<evidence type="ECO:0000256" key="7">
    <source>
        <dbReference type="SAM" id="MobiDB-lite"/>
    </source>
</evidence>
<dbReference type="InterPro" id="IPR050171">
    <property type="entry name" value="MFS_Transporters"/>
</dbReference>
<feature type="domain" description="Major facilitator superfamily (MFS) profile" evidence="9">
    <location>
        <begin position="1"/>
        <end position="395"/>
    </location>
</feature>
<feature type="transmembrane region" description="Helical" evidence="8">
    <location>
        <begin position="276"/>
        <end position="296"/>
    </location>
</feature>
<keyword evidence="4 8" id="KW-0812">Transmembrane</keyword>
<comment type="caution">
    <text evidence="10">The sequence shown here is derived from an EMBL/GenBank/DDBJ whole genome shotgun (WGS) entry which is preliminary data.</text>
</comment>
<keyword evidence="5 8" id="KW-1133">Transmembrane helix</keyword>
<feature type="transmembrane region" description="Helical" evidence="8">
    <location>
        <begin position="106"/>
        <end position="127"/>
    </location>
</feature>
<evidence type="ECO:0000259" key="9">
    <source>
        <dbReference type="PROSITE" id="PS50850"/>
    </source>
</evidence>
<feature type="transmembrane region" description="Helical" evidence="8">
    <location>
        <begin position="139"/>
        <end position="160"/>
    </location>
</feature>
<keyword evidence="3" id="KW-1003">Cell membrane</keyword>
<evidence type="ECO:0000256" key="3">
    <source>
        <dbReference type="ARBA" id="ARBA00022475"/>
    </source>
</evidence>
<accession>A0ABP6ZK68</accession>
<evidence type="ECO:0000256" key="4">
    <source>
        <dbReference type="ARBA" id="ARBA00022692"/>
    </source>
</evidence>
<feature type="transmembrane region" description="Helical" evidence="8">
    <location>
        <begin position="372"/>
        <end position="391"/>
    </location>
</feature>
<keyword evidence="6 8" id="KW-0472">Membrane</keyword>
<dbReference type="Gene3D" id="1.20.1250.20">
    <property type="entry name" value="MFS general substrate transporter like domains"/>
    <property type="match status" value="1"/>
</dbReference>
<evidence type="ECO:0000313" key="11">
    <source>
        <dbReference type="Proteomes" id="UP001501074"/>
    </source>
</evidence>
<evidence type="ECO:0000256" key="5">
    <source>
        <dbReference type="ARBA" id="ARBA00022989"/>
    </source>
</evidence>
<feature type="region of interest" description="Disordered" evidence="7">
    <location>
        <begin position="396"/>
        <end position="417"/>
    </location>
</feature>
<dbReference type="InterPro" id="IPR011701">
    <property type="entry name" value="MFS"/>
</dbReference>
<evidence type="ECO:0000256" key="1">
    <source>
        <dbReference type="ARBA" id="ARBA00004651"/>
    </source>
</evidence>
<feature type="transmembrane region" description="Helical" evidence="8">
    <location>
        <begin position="166"/>
        <end position="186"/>
    </location>
</feature>
<dbReference type="Pfam" id="PF07690">
    <property type="entry name" value="MFS_1"/>
    <property type="match status" value="1"/>
</dbReference>
<feature type="transmembrane region" description="Helical" evidence="8">
    <location>
        <begin position="220"/>
        <end position="243"/>
    </location>
</feature>
<protein>
    <submittedName>
        <fullName evidence="10">MFS transporter</fullName>
    </submittedName>
</protein>
<evidence type="ECO:0000256" key="8">
    <source>
        <dbReference type="SAM" id="Phobius"/>
    </source>
</evidence>
<sequence length="417" mass="42303">MITQSRRAAGFWLVALTSVVFLSAASAPSPLYVVYQQQWHFGAPMLTLVFATYAITLLLTLLVVGGLSDFVGRRPVIVTAIAVEIVSLVVFLVADGVTELIIGRALQGLATGVGLGALGATISDLAPPERPALASGLNVASPTFGLAAGALLSGVLVEFAPRPTTLVFEVLTVLLLMLLVACAVVLPRLTEPRPGALASLRPTASVPPSARRAFRNALPVLVATWSIGGLILSLGGSLAVGVFGVNNHVIGGIVVTAMAGSGSVAAFAVRSRPARTTMLGASLVLAAGMAAVLVAVDITSLPLFFVGLVVTGLGFGAGFVGALGSVAQLVLPHERAELLSAVFVPSYGAFGGAAVLAGLAVPQFGLRPTTTVFGLVVIAMALLAVGAELLARRAEQSEQSRPVGSPEVTPALATPMQ</sequence>
<comment type="subcellular location">
    <subcellularLocation>
        <location evidence="1">Cell membrane</location>
        <topology evidence="1">Multi-pass membrane protein</topology>
    </subcellularLocation>
</comment>
<dbReference type="SUPFAM" id="SSF103473">
    <property type="entry name" value="MFS general substrate transporter"/>
    <property type="match status" value="1"/>
</dbReference>
<evidence type="ECO:0000256" key="6">
    <source>
        <dbReference type="ARBA" id="ARBA00023136"/>
    </source>
</evidence>
<dbReference type="RefSeq" id="WP_231482133.1">
    <property type="nucleotide sequence ID" value="NZ_BAAAZO010000004.1"/>
</dbReference>
<gene>
    <name evidence="10" type="ORF">GCM10022223_30070</name>
</gene>
<feature type="transmembrane region" description="Helical" evidence="8">
    <location>
        <begin position="76"/>
        <end position="94"/>
    </location>
</feature>
<feature type="transmembrane region" description="Helical" evidence="8">
    <location>
        <begin position="42"/>
        <end position="64"/>
    </location>
</feature>
<proteinExistence type="predicted"/>
<evidence type="ECO:0000256" key="2">
    <source>
        <dbReference type="ARBA" id="ARBA00022448"/>
    </source>
</evidence>
<feature type="transmembrane region" description="Helical" evidence="8">
    <location>
        <begin position="249"/>
        <end position="269"/>
    </location>
</feature>
<dbReference type="InterPro" id="IPR020846">
    <property type="entry name" value="MFS_dom"/>
</dbReference>
<name>A0ABP6ZK68_9ACTN</name>
<dbReference type="EMBL" id="BAAAZO010000004">
    <property type="protein sequence ID" value="GAA3611949.1"/>
    <property type="molecule type" value="Genomic_DNA"/>
</dbReference>
<keyword evidence="11" id="KW-1185">Reference proteome</keyword>
<organism evidence="10 11">
    <name type="scientific">Kineosporia mesophila</name>
    <dbReference type="NCBI Taxonomy" id="566012"/>
    <lineage>
        <taxon>Bacteria</taxon>
        <taxon>Bacillati</taxon>
        <taxon>Actinomycetota</taxon>
        <taxon>Actinomycetes</taxon>
        <taxon>Kineosporiales</taxon>
        <taxon>Kineosporiaceae</taxon>
        <taxon>Kineosporia</taxon>
    </lineage>
</organism>
<feature type="transmembrane region" description="Helical" evidence="8">
    <location>
        <begin position="338"/>
        <end position="360"/>
    </location>
</feature>
<dbReference type="InterPro" id="IPR036259">
    <property type="entry name" value="MFS_trans_sf"/>
</dbReference>
<dbReference type="InterPro" id="IPR005829">
    <property type="entry name" value="Sugar_transporter_CS"/>
</dbReference>
<dbReference type="PROSITE" id="PS50850">
    <property type="entry name" value="MFS"/>
    <property type="match status" value="1"/>
</dbReference>
<feature type="transmembrane region" description="Helical" evidence="8">
    <location>
        <begin position="302"/>
        <end position="326"/>
    </location>
</feature>
<dbReference type="Proteomes" id="UP001501074">
    <property type="component" value="Unassembled WGS sequence"/>
</dbReference>